<evidence type="ECO:0000256" key="2">
    <source>
        <dbReference type="ARBA" id="ARBA00005699"/>
    </source>
</evidence>
<keyword evidence="11" id="KW-1185">Reference proteome</keyword>
<keyword evidence="7" id="KW-0496">Mitochondrion</keyword>
<evidence type="ECO:0000256" key="8">
    <source>
        <dbReference type="ARBA" id="ARBA00023136"/>
    </source>
</evidence>
<evidence type="ECO:0000256" key="1">
    <source>
        <dbReference type="ARBA" id="ARBA00004325"/>
    </source>
</evidence>
<dbReference type="GO" id="GO:0031966">
    <property type="term" value="C:mitochondrial membrane"/>
    <property type="evidence" value="ECO:0007669"/>
    <property type="project" value="UniProtKB-SubCell"/>
</dbReference>
<comment type="caution">
    <text evidence="10">The sequence shown here is derived from an EMBL/GenBank/DDBJ whole genome shotgun (WGS) entry which is preliminary data.</text>
</comment>
<name>A0A9P6CSD5_9AGAR</name>
<evidence type="ECO:0000256" key="4">
    <source>
        <dbReference type="ARBA" id="ARBA00022547"/>
    </source>
</evidence>
<keyword evidence="3" id="KW-0813">Transport</keyword>
<sequence length="142" mass="15176">MTTRLASSIPEGTQKKASDALASASATALRVLQGVQKALGPLGDKAGNLLGSYKQPLLYNLAVTRELAKQIYIKEGLQPPSFATVREVYTNLAKQVRAPGYIGSLLKSGEVGRIGVYGLQAYGIFKIGEIVGRRHVVGYKLD</sequence>
<dbReference type="Proteomes" id="UP000807469">
    <property type="component" value="Unassembled WGS sequence"/>
</dbReference>
<dbReference type="Pfam" id="PF04718">
    <property type="entry name" value="ATP-synt_G"/>
    <property type="match status" value="1"/>
</dbReference>
<evidence type="ECO:0000313" key="10">
    <source>
        <dbReference type="EMBL" id="KAF9470483.1"/>
    </source>
</evidence>
<gene>
    <name evidence="10" type="ORF">BDN70DRAFT_821316</name>
</gene>
<comment type="subcellular location">
    <subcellularLocation>
        <location evidence="1">Mitochondrion membrane</location>
    </subcellularLocation>
</comment>
<keyword evidence="4" id="KW-0138">CF(0)</keyword>
<evidence type="ECO:0000256" key="6">
    <source>
        <dbReference type="ARBA" id="ARBA00023065"/>
    </source>
</evidence>
<dbReference type="GO" id="GO:0045259">
    <property type="term" value="C:proton-transporting ATP synthase complex"/>
    <property type="evidence" value="ECO:0007669"/>
    <property type="project" value="UniProtKB-KW"/>
</dbReference>
<evidence type="ECO:0000256" key="3">
    <source>
        <dbReference type="ARBA" id="ARBA00022448"/>
    </source>
</evidence>
<keyword evidence="9" id="KW-0066">ATP synthesis</keyword>
<keyword evidence="6" id="KW-0406">Ion transport</keyword>
<accession>A0A9P6CSD5</accession>
<keyword evidence="5" id="KW-0375">Hydrogen ion transport</keyword>
<evidence type="ECO:0000256" key="9">
    <source>
        <dbReference type="ARBA" id="ARBA00023310"/>
    </source>
</evidence>
<comment type="similarity">
    <text evidence="2">Belongs to the ATPase g subunit family.</text>
</comment>
<evidence type="ECO:0000256" key="7">
    <source>
        <dbReference type="ARBA" id="ARBA00023128"/>
    </source>
</evidence>
<proteinExistence type="inferred from homology"/>
<evidence type="ECO:0000256" key="5">
    <source>
        <dbReference type="ARBA" id="ARBA00022781"/>
    </source>
</evidence>
<dbReference type="GO" id="GO:0015986">
    <property type="term" value="P:proton motive force-driven ATP synthesis"/>
    <property type="evidence" value="ECO:0007669"/>
    <property type="project" value="InterPro"/>
</dbReference>
<reference evidence="10" key="1">
    <citation type="submission" date="2020-11" db="EMBL/GenBank/DDBJ databases">
        <authorList>
            <consortium name="DOE Joint Genome Institute"/>
            <person name="Ahrendt S."/>
            <person name="Riley R."/>
            <person name="Andreopoulos W."/>
            <person name="Labutti K."/>
            <person name="Pangilinan J."/>
            <person name="Ruiz-Duenas F.J."/>
            <person name="Barrasa J.M."/>
            <person name="Sanchez-Garcia M."/>
            <person name="Camarero S."/>
            <person name="Miyauchi S."/>
            <person name="Serrano A."/>
            <person name="Linde D."/>
            <person name="Babiker R."/>
            <person name="Drula E."/>
            <person name="Ayuso-Fernandez I."/>
            <person name="Pacheco R."/>
            <person name="Padilla G."/>
            <person name="Ferreira P."/>
            <person name="Barriuso J."/>
            <person name="Kellner H."/>
            <person name="Castanera R."/>
            <person name="Alfaro M."/>
            <person name="Ramirez L."/>
            <person name="Pisabarro A.G."/>
            <person name="Kuo A."/>
            <person name="Tritt A."/>
            <person name="Lipzen A."/>
            <person name="He G."/>
            <person name="Yan M."/>
            <person name="Ng V."/>
            <person name="Cullen D."/>
            <person name="Martin F."/>
            <person name="Rosso M.-N."/>
            <person name="Henrissat B."/>
            <person name="Hibbett D."/>
            <person name="Martinez A.T."/>
            <person name="Grigoriev I.V."/>
        </authorList>
    </citation>
    <scope>NUCLEOTIDE SEQUENCE</scope>
    <source>
        <strain evidence="10">CIRM-BRFM 674</strain>
    </source>
</reference>
<keyword evidence="8" id="KW-0472">Membrane</keyword>
<dbReference type="OrthoDB" id="437at2759"/>
<dbReference type="GO" id="GO:0015078">
    <property type="term" value="F:proton transmembrane transporter activity"/>
    <property type="evidence" value="ECO:0007669"/>
    <property type="project" value="InterPro"/>
</dbReference>
<dbReference type="AlphaFoldDB" id="A0A9P6CSD5"/>
<protein>
    <submittedName>
        <fullName evidence="10">Uncharacterized protein</fullName>
    </submittedName>
</protein>
<dbReference type="EMBL" id="MU155975">
    <property type="protein sequence ID" value="KAF9470483.1"/>
    <property type="molecule type" value="Genomic_DNA"/>
</dbReference>
<organism evidence="10 11">
    <name type="scientific">Pholiota conissans</name>
    <dbReference type="NCBI Taxonomy" id="109636"/>
    <lineage>
        <taxon>Eukaryota</taxon>
        <taxon>Fungi</taxon>
        <taxon>Dikarya</taxon>
        <taxon>Basidiomycota</taxon>
        <taxon>Agaricomycotina</taxon>
        <taxon>Agaricomycetes</taxon>
        <taxon>Agaricomycetidae</taxon>
        <taxon>Agaricales</taxon>
        <taxon>Agaricineae</taxon>
        <taxon>Strophariaceae</taxon>
        <taxon>Pholiota</taxon>
    </lineage>
</organism>
<dbReference type="InterPro" id="IPR006808">
    <property type="entry name" value="ATP_synth_F0_gsu_mt"/>
</dbReference>
<evidence type="ECO:0000313" key="11">
    <source>
        <dbReference type="Proteomes" id="UP000807469"/>
    </source>
</evidence>